<dbReference type="EMBL" id="DVGZ01000120">
    <property type="protein sequence ID" value="HIR48179.1"/>
    <property type="molecule type" value="Genomic_DNA"/>
</dbReference>
<organism evidence="1 2">
    <name type="scientific">Candidatus Caccousia avicola</name>
    <dbReference type="NCBI Taxonomy" id="2840721"/>
    <lineage>
        <taxon>Bacteria</taxon>
        <taxon>Bacillati</taxon>
        <taxon>Bacillota</taxon>
        <taxon>Clostridia</taxon>
        <taxon>Eubacteriales</taxon>
        <taxon>Oscillospiraceae</taxon>
        <taxon>Oscillospiraceae incertae sedis</taxon>
        <taxon>Candidatus Caccousia</taxon>
    </lineage>
</organism>
<evidence type="ECO:0000313" key="2">
    <source>
        <dbReference type="Proteomes" id="UP000824242"/>
    </source>
</evidence>
<proteinExistence type="predicted"/>
<evidence type="ECO:0000313" key="1">
    <source>
        <dbReference type="EMBL" id="HIR48179.1"/>
    </source>
</evidence>
<comment type="caution">
    <text evidence="1">The sequence shown here is derived from an EMBL/GenBank/DDBJ whole genome shotgun (WGS) entry which is preliminary data.</text>
</comment>
<protein>
    <submittedName>
        <fullName evidence="1">Uncharacterized protein</fullName>
    </submittedName>
</protein>
<name>A0A9D1DG16_9FIRM</name>
<reference evidence="1" key="2">
    <citation type="journal article" date="2021" name="PeerJ">
        <title>Extensive microbial diversity within the chicken gut microbiome revealed by metagenomics and culture.</title>
        <authorList>
            <person name="Gilroy R."/>
            <person name="Ravi A."/>
            <person name="Getino M."/>
            <person name="Pursley I."/>
            <person name="Horton D.L."/>
            <person name="Alikhan N.F."/>
            <person name="Baker D."/>
            <person name="Gharbi K."/>
            <person name="Hall N."/>
            <person name="Watson M."/>
            <person name="Adriaenssens E.M."/>
            <person name="Foster-Nyarko E."/>
            <person name="Jarju S."/>
            <person name="Secka A."/>
            <person name="Antonio M."/>
            <person name="Oren A."/>
            <person name="Chaudhuri R.R."/>
            <person name="La Ragione R."/>
            <person name="Hildebrand F."/>
            <person name="Pallen M.J."/>
        </authorList>
    </citation>
    <scope>NUCLEOTIDE SEQUENCE</scope>
    <source>
        <strain evidence="1">ChiSxjej1B13-7958</strain>
    </source>
</reference>
<dbReference type="Proteomes" id="UP000824242">
    <property type="component" value="Unassembled WGS sequence"/>
</dbReference>
<reference evidence="1" key="1">
    <citation type="submission" date="2020-10" db="EMBL/GenBank/DDBJ databases">
        <authorList>
            <person name="Gilroy R."/>
        </authorList>
    </citation>
    <scope>NUCLEOTIDE SEQUENCE</scope>
    <source>
        <strain evidence="1">ChiSxjej1B13-7958</strain>
    </source>
</reference>
<dbReference type="AlphaFoldDB" id="A0A9D1DG16"/>
<accession>A0A9D1DG16</accession>
<gene>
    <name evidence="1" type="ORF">IAB89_11095</name>
</gene>
<sequence length="122" mass="13765">MRQVQEALKEIGIPVMAGVWRATGPSQNPPTQYAVYSTTTTEAAHQDDRVTAYRIYVYLNLWSDIDPTDTADRIRAAMYDAGFFMVEESDKGYNQPAYDTATTQFTVQWTWCLQTEVTPGAP</sequence>